<sequence>HERLDRSLWRLCLSELLRHCGPPFSSSFCLPVLDLLVQTINTQGQWLQKSTKEPDSRRLRLLIERFIEESSSFCDAPREPPAEVMHLCQMLTRKLQAVDALSPQE</sequence>
<dbReference type="EMBL" id="AGQS02003575">
    <property type="protein sequence ID" value="KYF48176.1"/>
    <property type="molecule type" value="Genomic_DNA"/>
</dbReference>
<organism evidence="1 2">
    <name type="scientific">Toxoplasma gondii ARI</name>
    <dbReference type="NCBI Taxonomy" id="1074872"/>
    <lineage>
        <taxon>Eukaryota</taxon>
        <taxon>Sar</taxon>
        <taxon>Alveolata</taxon>
        <taxon>Apicomplexa</taxon>
        <taxon>Conoidasida</taxon>
        <taxon>Coccidia</taxon>
        <taxon>Eucoccidiorida</taxon>
        <taxon>Eimeriorina</taxon>
        <taxon>Sarcocystidae</taxon>
        <taxon>Toxoplasma</taxon>
    </lineage>
</organism>
<dbReference type="VEuPathDB" id="ToxoDB:TGARI_312650B"/>
<gene>
    <name evidence="1" type="ORF">TGARI_312650B</name>
</gene>
<protein>
    <submittedName>
        <fullName evidence="1">Uncharacterized protein</fullName>
    </submittedName>
</protein>
<reference evidence="1 2" key="1">
    <citation type="journal article" date="2016" name="Nat. Commun.">
        <title>Local admixture of amplified and diversified secreted pathogenesis determinants shapes mosaic Toxoplasma gondii genomes.</title>
        <authorList>
            <person name="Lorenzi H."/>
            <person name="Khan A."/>
            <person name="Behnke M.S."/>
            <person name="Namasivayam S."/>
            <person name="Swapna L.S."/>
            <person name="Hadjithomas M."/>
            <person name="Karamycheva S."/>
            <person name="Pinney D."/>
            <person name="Brunk B.P."/>
            <person name="Ajioka J.W."/>
            <person name="Ajzenberg D."/>
            <person name="Boothroyd J.C."/>
            <person name="Boyle J.P."/>
            <person name="Darde M.L."/>
            <person name="Diaz-Miranda M.A."/>
            <person name="Dubey J.P."/>
            <person name="Fritz H.M."/>
            <person name="Gennari S.M."/>
            <person name="Gregory B.D."/>
            <person name="Kim K."/>
            <person name="Saeij J.P."/>
            <person name="Su C."/>
            <person name="White M.W."/>
            <person name="Zhu X.Q."/>
            <person name="Howe D.K."/>
            <person name="Rosenthal B.M."/>
            <person name="Grigg M.E."/>
            <person name="Parkinson J."/>
            <person name="Liu L."/>
            <person name="Kissinger J.C."/>
            <person name="Roos D.S."/>
            <person name="Sibley L.D."/>
        </authorList>
    </citation>
    <scope>NUCLEOTIDE SEQUENCE [LARGE SCALE GENOMIC DNA]</scope>
    <source>
        <strain evidence="1 2">ARI</strain>
    </source>
</reference>
<dbReference type="AlphaFoldDB" id="A0A139Y8I9"/>
<accession>A0A139Y8I9</accession>
<name>A0A139Y8I9_TOXGO</name>
<comment type="caution">
    <text evidence="1">The sequence shown here is derived from an EMBL/GenBank/DDBJ whole genome shotgun (WGS) entry which is preliminary data.</text>
</comment>
<evidence type="ECO:0000313" key="2">
    <source>
        <dbReference type="Proteomes" id="UP000074247"/>
    </source>
</evidence>
<proteinExistence type="predicted"/>
<evidence type="ECO:0000313" key="1">
    <source>
        <dbReference type="EMBL" id="KYF48176.1"/>
    </source>
</evidence>
<feature type="non-terminal residue" evidence="1">
    <location>
        <position position="1"/>
    </location>
</feature>
<dbReference type="Proteomes" id="UP000074247">
    <property type="component" value="Unassembled WGS sequence"/>
</dbReference>